<accession>A0A067SJ52</accession>
<feature type="compositionally biased region" description="Basic residues" evidence="1">
    <location>
        <begin position="1"/>
        <end position="12"/>
    </location>
</feature>
<feature type="region of interest" description="Disordered" evidence="1">
    <location>
        <begin position="286"/>
        <end position="313"/>
    </location>
</feature>
<sequence length="659" mass="71267">MTHRTTHSTAHLKSKDEPRSFFGSPKKLAKAGDKSTSFDPSPRLPSSLSNFIPSRSESSTPSPFLPSTTSQRTRSRGSKQVSPQVVTSILNGMLAHPVPVQETRPFTPRAWETEQPSHRLNALFEPPRKSISEVSRTSSDAKSQRTASSINSGLPSHSPTNSTTFPSHSSPSASVNSMAVARRNGSKSPSTSSQDSGSSGSTLRVMGRGGSGSRLRLVALQPEELAPRPKIRDVSLVPLQEFPDVKPVVPDKPVFIPPTGRGGLGSRPKPLATPPTFLTILNKGGAKFPKRKGKERAEPRNVHPIPPQLSYHITNNSSSTVNSSIHFAGESGPPSAPFFPSDPPTRRMRTVKSAEEISLSPAFSASSSTFSSNPPPSTPTTTIPDNIPYNVDLDFDVSDDEMNPSIPINHRQRSLSKLARTFGDVPPENLFDTHRSDLLHQNEHPPAMPTNGPFSKTSRSTKIARRSSLSITSLSSMFVRPSGRPRDSVATQHTMSTLTDDLHQLGLEDELDLNESSSDICHSPGSPIMFSPPSPNPVPNSSAERLTPHPGDTLDVGQENGGDSVPSPTLSRSLSYTPASRRRSLRIASHNHSASASLLTDIRFDSNGPALSNWIIPPPIDDDEIAFSITHNVPDKPQTWTGEWNSDIQDVIKSLRSLR</sequence>
<feature type="region of interest" description="Disordered" evidence="1">
    <location>
        <begin position="362"/>
        <end position="387"/>
    </location>
</feature>
<feature type="compositionally biased region" description="Polar residues" evidence="1">
    <location>
        <begin position="452"/>
        <end position="461"/>
    </location>
</feature>
<proteinExistence type="predicted"/>
<feature type="compositionally biased region" description="Low complexity" evidence="1">
    <location>
        <begin position="155"/>
        <end position="177"/>
    </location>
</feature>
<feature type="compositionally biased region" description="Polar residues" evidence="1">
    <location>
        <begin position="132"/>
        <end position="154"/>
    </location>
</feature>
<evidence type="ECO:0000256" key="1">
    <source>
        <dbReference type="SAM" id="MobiDB-lite"/>
    </source>
</evidence>
<evidence type="ECO:0000313" key="2">
    <source>
        <dbReference type="EMBL" id="KDR70027.1"/>
    </source>
</evidence>
<protein>
    <submittedName>
        <fullName evidence="2">Uncharacterized protein</fullName>
    </submittedName>
</protein>
<feature type="compositionally biased region" description="Polar residues" evidence="1">
    <location>
        <begin position="78"/>
        <end position="90"/>
    </location>
</feature>
<organism evidence="2 3">
    <name type="scientific">Galerina marginata (strain CBS 339.88)</name>
    <dbReference type="NCBI Taxonomy" id="685588"/>
    <lineage>
        <taxon>Eukaryota</taxon>
        <taxon>Fungi</taxon>
        <taxon>Dikarya</taxon>
        <taxon>Basidiomycota</taxon>
        <taxon>Agaricomycotina</taxon>
        <taxon>Agaricomycetes</taxon>
        <taxon>Agaricomycetidae</taxon>
        <taxon>Agaricales</taxon>
        <taxon>Agaricineae</taxon>
        <taxon>Strophariaceae</taxon>
        <taxon>Galerina</taxon>
    </lineage>
</organism>
<feature type="compositionally biased region" description="Polar residues" evidence="1">
    <location>
        <begin position="34"/>
        <end position="55"/>
    </location>
</feature>
<feature type="compositionally biased region" description="Low complexity" evidence="1">
    <location>
        <begin position="362"/>
        <end position="372"/>
    </location>
</feature>
<keyword evidence="3" id="KW-1185">Reference proteome</keyword>
<dbReference type="AlphaFoldDB" id="A0A067SJ52"/>
<feature type="compositionally biased region" description="Polar residues" evidence="1">
    <location>
        <begin position="566"/>
        <end position="578"/>
    </location>
</feature>
<feature type="compositionally biased region" description="Low complexity" evidence="1">
    <location>
        <begin position="186"/>
        <end position="206"/>
    </location>
</feature>
<feature type="region of interest" description="Disordered" evidence="1">
    <location>
        <begin position="442"/>
        <end position="467"/>
    </location>
</feature>
<reference evidence="3" key="1">
    <citation type="journal article" date="2014" name="Proc. Natl. Acad. Sci. U.S.A.">
        <title>Extensive sampling of basidiomycete genomes demonstrates inadequacy of the white-rot/brown-rot paradigm for wood decay fungi.</title>
        <authorList>
            <person name="Riley R."/>
            <person name="Salamov A.A."/>
            <person name="Brown D.W."/>
            <person name="Nagy L.G."/>
            <person name="Floudas D."/>
            <person name="Held B.W."/>
            <person name="Levasseur A."/>
            <person name="Lombard V."/>
            <person name="Morin E."/>
            <person name="Otillar R."/>
            <person name="Lindquist E.A."/>
            <person name="Sun H."/>
            <person name="LaButti K.M."/>
            <person name="Schmutz J."/>
            <person name="Jabbour D."/>
            <person name="Luo H."/>
            <person name="Baker S.E."/>
            <person name="Pisabarro A.G."/>
            <person name="Walton J.D."/>
            <person name="Blanchette R.A."/>
            <person name="Henrissat B."/>
            <person name="Martin F."/>
            <person name="Cullen D."/>
            <person name="Hibbett D.S."/>
            <person name="Grigoriev I.V."/>
        </authorList>
    </citation>
    <scope>NUCLEOTIDE SEQUENCE [LARGE SCALE GENOMIC DNA]</scope>
    <source>
        <strain evidence="3">CBS 339.88</strain>
    </source>
</reference>
<evidence type="ECO:0000313" key="3">
    <source>
        <dbReference type="Proteomes" id="UP000027222"/>
    </source>
</evidence>
<gene>
    <name evidence="2" type="ORF">GALMADRAFT_902230</name>
</gene>
<feature type="region of interest" description="Disordered" evidence="1">
    <location>
        <begin position="514"/>
        <end position="578"/>
    </location>
</feature>
<dbReference type="HOGENOM" id="CLU_416209_0_0_1"/>
<feature type="compositionally biased region" description="Low complexity" evidence="1">
    <location>
        <begin position="56"/>
        <end position="72"/>
    </location>
</feature>
<feature type="region of interest" description="Disordered" evidence="1">
    <location>
        <begin position="1"/>
        <end position="210"/>
    </location>
</feature>
<name>A0A067SJ52_GALM3</name>
<dbReference type="EMBL" id="KL142399">
    <property type="protein sequence ID" value="KDR70027.1"/>
    <property type="molecule type" value="Genomic_DNA"/>
</dbReference>
<dbReference type="Proteomes" id="UP000027222">
    <property type="component" value="Unassembled WGS sequence"/>
</dbReference>
<dbReference type="OrthoDB" id="3232670at2759"/>